<evidence type="ECO:0000313" key="6">
    <source>
        <dbReference type="EMBL" id="CAB9498076.1"/>
    </source>
</evidence>
<keyword evidence="2 4" id="KW-0479">Metal-binding</keyword>
<comment type="cofactor">
    <cofactor evidence="4">
        <name>Fe(2+)</name>
        <dbReference type="ChEBI" id="CHEBI:29033"/>
    </cofactor>
    <text evidence="4">Binds 1 Fe(2+) ion per subunit.</text>
</comment>
<comment type="similarity">
    <text evidence="1">Belongs to the carotenoid oxygenase family.</text>
</comment>
<gene>
    <name evidence="6" type="ORF">SEMRO_31_G020170.1</name>
</gene>
<feature type="chain" id="PRO_5040128512" evidence="5">
    <location>
        <begin position="22"/>
        <end position="680"/>
    </location>
</feature>
<keyword evidence="3 4" id="KW-0408">Iron</keyword>
<organism evidence="6 7">
    <name type="scientific">Seminavis robusta</name>
    <dbReference type="NCBI Taxonomy" id="568900"/>
    <lineage>
        <taxon>Eukaryota</taxon>
        <taxon>Sar</taxon>
        <taxon>Stramenopiles</taxon>
        <taxon>Ochrophyta</taxon>
        <taxon>Bacillariophyta</taxon>
        <taxon>Bacillariophyceae</taxon>
        <taxon>Bacillariophycidae</taxon>
        <taxon>Naviculales</taxon>
        <taxon>Naviculaceae</taxon>
        <taxon>Seminavis</taxon>
    </lineage>
</organism>
<dbReference type="GO" id="GO:0046872">
    <property type="term" value="F:metal ion binding"/>
    <property type="evidence" value="ECO:0007669"/>
    <property type="project" value="UniProtKB-KW"/>
</dbReference>
<feature type="signal peptide" evidence="5">
    <location>
        <begin position="1"/>
        <end position="21"/>
    </location>
</feature>
<dbReference type="OrthoDB" id="37757at2759"/>
<accession>A0A9N8DC84</accession>
<sequence>MRLTVTALLTLFASQASLSPAFLLPRPHQRSRHLFSVAEETVTASDADATTTENRLDAEKKYWEIGPTPFHPEPRPLTPELEQALLESRHPHESQDELGRGVFLTTDWRKAWYSYQSPPSNPNLIDNDTGEAFYEISEDSIEGTLPEDLVGTLYRNGAGKLGVGGERVQHVMDGDGLISQIDIGPYHENKQQRRVTFRSKFVQTKGLQKEIEAGKFMARGVFGTAPRGLTSLFPPPKRGVNAEPSTPPLLSRVAGNAFDTTLKNSANTHVVSFGGKLLALFEAGLPYALDPTTLETIGEDTMGGTLPGKDKLAIKMIPELRDKYQPDFMGGAYHTAHPKLCPRTGHLVGWHYSLLLPDSDALELTFNEWSPKDFSLVASKSFQMPNNDLAPHDMGMTENCIVMLVNSLSMNQLPYLLGVKGPAASMSMNGRANVYAHVFPRPTASKQFEPFVVEVPPCFSIHFSHAYEDETTGNLVAFFSGWPPSDSKDFLGAWGGFCPDFKVIPPTHIWRLEIDPQTKQFVDMRVANDCINSCSEHIVCHPNFQTKQAKYVYAITSNLVGDSSAPVGYTRHCVEDGSNRQLQVGEYNYEIDAYWFGSRCFTDEPLVVPKQGGNPEDESDAYLLGMVFDAVQQRSFLSIFDLKQDMKKGPVCKIWLQSHIPHGLHGCFAADGPGTSSVFC</sequence>
<evidence type="ECO:0000256" key="1">
    <source>
        <dbReference type="ARBA" id="ARBA00006787"/>
    </source>
</evidence>
<evidence type="ECO:0000256" key="4">
    <source>
        <dbReference type="PIRSR" id="PIRSR604294-1"/>
    </source>
</evidence>
<feature type="binding site" evidence="4">
    <location>
        <position position="462"/>
    </location>
    <ligand>
        <name>Fe cation</name>
        <dbReference type="ChEBI" id="CHEBI:24875"/>
        <note>catalytic</note>
    </ligand>
</feature>
<reference evidence="6" key="1">
    <citation type="submission" date="2020-06" db="EMBL/GenBank/DDBJ databases">
        <authorList>
            <consortium name="Plant Systems Biology data submission"/>
        </authorList>
    </citation>
    <scope>NUCLEOTIDE SEQUENCE</scope>
    <source>
        <strain evidence="6">D6</strain>
    </source>
</reference>
<dbReference type="AlphaFoldDB" id="A0A9N8DC84"/>
<feature type="binding site" evidence="4">
    <location>
        <position position="665"/>
    </location>
    <ligand>
        <name>Fe cation</name>
        <dbReference type="ChEBI" id="CHEBI:24875"/>
        <note>catalytic</note>
    </ligand>
</feature>
<feature type="binding site" evidence="4">
    <location>
        <position position="337"/>
    </location>
    <ligand>
        <name>Fe cation</name>
        <dbReference type="ChEBI" id="CHEBI:24875"/>
        <note>catalytic</note>
    </ligand>
</feature>
<keyword evidence="5" id="KW-0732">Signal</keyword>
<keyword evidence="7" id="KW-1185">Reference proteome</keyword>
<dbReference type="Pfam" id="PF03055">
    <property type="entry name" value="RPE65"/>
    <property type="match status" value="1"/>
</dbReference>
<dbReference type="GO" id="GO:0010436">
    <property type="term" value="F:carotenoid dioxygenase activity"/>
    <property type="evidence" value="ECO:0007669"/>
    <property type="project" value="TreeGrafter"/>
</dbReference>
<protein>
    <submittedName>
        <fullName evidence="6">Apocarotenoid-15,15'-oxygenase</fullName>
    </submittedName>
</protein>
<dbReference type="InterPro" id="IPR004294">
    <property type="entry name" value="Carotenoid_Oase"/>
</dbReference>
<dbReference type="Proteomes" id="UP001153069">
    <property type="component" value="Unassembled WGS sequence"/>
</dbReference>
<dbReference type="PANTHER" id="PTHR10543:SF138">
    <property type="entry name" value="CAROTENOID OXYGENASE"/>
    <property type="match status" value="1"/>
</dbReference>
<evidence type="ECO:0000256" key="3">
    <source>
        <dbReference type="ARBA" id="ARBA00023004"/>
    </source>
</evidence>
<proteinExistence type="inferred from homology"/>
<evidence type="ECO:0000313" key="7">
    <source>
        <dbReference type="Proteomes" id="UP001153069"/>
    </source>
</evidence>
<dbReference type="PANTHER" id="PTHR10543">
    <property type="entry name" value="BETA-CAROTENE DIOXYGENASE"/>
    <property type="match status" value="1"/>
</dbReference>
<name>A0A9N8DC84_9STRA</name>
<dbReference type="EMBL" id="CAICTM010000031">
    <property type="protein sequence ID" value="CAB9498076.1"/>
    <property type="molecule type" value="Genomic_DNA"/>
</dbReference>
<dbReference type="GO" id="GO:0016121">
    <property type="term" value="P:carotene catabolic process"/>
    <property type="evidence" value="ECO:0007669"/>
    <property type="project" value="TreeGrafter"/>
</dbReference>
<evidence type="ECO:0000256" key="2">
    <source>
        <dbReference type="ARBA" id="ARBA00022723"/>
    </source>
</evidence>
<comment type="caution">
    <text evidence="6">The sequence shown here is derived from an EMBL/GenBank/DDBJ whole genome shotgun (WGS) entry which is preliminary data.</text>
</comment>
<evidence type="ECO:0000256" key="5">
    <source>
        <dbReference type="SAM" id="SignalP"/>
    </source>
</evidence>
<feature type="binding site" evidence="4">
    <location>
        <position position="392"/>
    </location>
    <ligand>
        <name>Fe cation</name>
        <dbReference type="ChEBI" id="CHEBI:24875"/>
        <note>catalytic</note>
    </ligand>
</feature>